<dbReference type="InterPro" id="IPR013427">
    <property type="entry name" value="Haem-bd_dom_put"/>
</dbReference>
<evidence type="ECO:0000259" key="6">
    <source>
        <dbReference type="PROSITE" id="PS51007"/>
    </source>
</evidence>
<dbReference type="AlphaFoldDB" id="A0A3N4PX55"/>
<organism evidence="7 8">
    <name type="scientific">Chitinophaga lutea</name>
    <dbReference type="NCBI Taxonomy" id="2488634"/>
    <lineage>
        <taxon>Bacteria</taxon>
        <taxon>Pseudomonadati</taxon>
        <taxon>Bacteroidota</taxon>
        <taxon>Chitinophagia</taxon>
        <taxon>Chitinophagales</taxon>
        <taxon>Chitinophagaceae</taxon>
        <taxon>Chitinophaga</taxon>
    </lineage>
</organism>
<evidence type="ECO:0000256" key="1">
    <source>
        <dbReference type="ARBA" id="ARBA00022617"/>
    </source>
</evidence>
<keyword evidence="5" id="KW-0732">Signal</keyword>
<comment type="caution">
    <text evidence="7">The sequence shown here is derived from an EMBL/GenBank/DDBJ whole genome shotgun (WGS) entry which is preliminary data.</text>
</comment>
<dbReference type="Gene3D" id="2.120.10.30">
    <property type="entry name" value="TolB, C-terminal domain"/>
    <property type="match status" value="1"/>
</dbReference>
<reference evidence="7 8" key="1">
    <citation type="submission" date="2018-11" db="EMBL/GenBank/DDBJ databases">
        <title>Chitinophaga lutea sp.nov., isolate from arsenic contaminated soil.</title>
        <authorList>
            <person name="Zong Y."/>
        </authorList>
    </citation>
    <scope>NUCLEOTIDE SEQUENCE [LARGE SCALE GENOMIC DNA]</scope>
    <source>
        <strain evidence="7 8">ZY74</strain>
    </source>
</reference>
<evidence type="ECO:0000256" key="3">
    <source>
        <dbReference type="ARBA" id="ARBA00023004"/>
    </source>
</evidence>
<dbReference type="GO" id="GO:0046872">
    <property type="term" value="F:metal ion binding"/>
    <property type="evidence" value="ECO:0007669"/>
    <property type="project" value="UniProtKB-KW"/>
</dbReference>
<evidence type="ECO:0000256" key="5">
    <source>
        <dbReference type="SAM" id="SignalP"/>
    </source>
</evidence>
<dbReference type="GO" id="GO:0009055">
    <property type="term" value="F:electron transfer activity"/>
    <property type="evidence" value="ECO:0007669"/>
    <property type="project" value="InterPro"/>
</dbReference>
<feature type="chain" id="PRO_5017975796" evidence="5">
    <location>
        <begin position="18"/>
        <end position="883"/>
    </location>
</feature>
<dbReference type="OrthoDB" id="627427at2"/>
<dbReference type="InterPro" id="IPR009056">
    <property type="entry name" value="Cyt_c-like_dom"/>
</dbReference>
<dbReference type="PROSITE" id="PS51007">
    <property type="entry name" value="CYTC"/>
    <property type="match status" value="1"/>
</dbReference>
<dbReference type="PANTHER" id="PTHR33546">
    <property type="entry name" value="LARGE, MULTIFUNCTIONAL SECRETED PROTEIN-RELATED"/>
    <property type="match status" value="1"/>
</dbReference>
<proteinExistence type="predicted"/>
<evidence type="ECO:0000256" key="2">
    <source>
        <dbReference type="ARBA" id="ARBA00022723"/>
    </source>
</evidence>
<gene>
    <name evidence="7" type="ORF">EGT74_16595</name>
</gene>
<dbReference type="RefSeq" id="WP_123847655.1">
    <property type="nucleotide sequence ID" value="NZ_RPDH01000002.1"/>
</dbReference>
<name>A0A3N4PX55_9BACT</name>
<keyword evidence="2 4" id="KW-0479">Metal-binding</keyword>
<sequence>MLRTLSVLALVIITVSACTTQPKNPKPLHPKVEKLKLPDRFTAEHLYSPGDSGQGSWVAMTFDPKGRMIVSDQFGYLYRLQLPAIGDTTTKLKTELLKIGTDTASKVTMGYAQGLLWAFNSLYVMVNHRKDDRFNKGSGLYRLQDTDGDDQLDKITLLKELDGEGEHGPHSIILSPDKKSLYVVAGNFTRIPEMNRYRNRPNDSIDNLLPMIKDPGGHDNSGVYAHGGWIAHVDSTGANWELIGSGFRNSFDMAFNDAGDLFTYDSDMEWDFGTPWYRPTRICHVTSGSEFGWKHGTAKLSPAYPDNLPGILNIGQGSPTNVVSGADARFPDKYRRAIYAFDWSFGIIYAVHLEADGASYKATAEEFLSGAPLPLTDGVIGPDGAMYFLTGGRRLESDLYRVYYKDNTEDNDPVKAPVLTEAQQTRRQLEAYHGGPKAGAVDAAWPYLKDKDRFIRFAARVALENQPVQEWRQRAFAEKDPATIIQLGIALARRGDSTLQPAICQQLLSVDYGKLDATQQNDLLRAIELLITRMGKPDTAQQAQLIAYLNPHYPAKQNTLNRSLSKLLVYLNAPDAVSKTMALMASAVDDPEEQKTATSSEDLIMRNPQYGLDIADMLAKVPPMQQTYYATVLSQARNGWTPALQETYFKWFARAFDFKGGRSFIGFIDKARKNALELLPKADFARFNTLSGDSLVSNGRNSLTAGYPQPKGPGRKWKLEEAVKVIDSGLHNRSYAQGKAMFAVTLCSSCHNMRGEGGTAGPDLTQLGTRFSTKDILEAIIDPSKTVSDQYAATVFTMKDGNSVLGRLVNQDDEKYQISQNPFSPQTLRELKKEEVTGTKISKVSVMLPGLINRLNAEELRDLMAYLKAGGNEKDTLFQVKKK</sequence>
<dbReference type="InterPro" id="IPR011042">
    <property type="entry name" value="6-blade_b-propeller_TolB-like"/>
</dbReference>
<accession>A0A3N4PX55</accession>
<dbReference type="SUPFAM" id="SSF50952">
    <property type="entry name" value="Soluble quinoprotein glucose dehydrogenase"/>
    <property type="match status" value="1"/>
</dbReference>
<dbReference type="SUPFAM" id="SSF46626">
    <property type="entry name" value="Cytochrome c"/>
    <property type="match status" value="1"/>
</dbReference>
<dbReference type="EMBL" id="RPDH01000002">
    <property type="protein sequence ID" value="RPE08657.1"/>
    <property type="molecule type" value="Genomic_DNA"/>
</dbReference>
<evidence type="ECO:0000256" key="4">
    <source>
        <dbReference type="PROSITE-ProRule" id="PRU00433"/>
    </source>
</evidence>
<dbReference type="Pfam" id="PF00034">
    <property type="entry name" value="Cytochrom_C"/>
    <property type="match status" value="1"/>
</dbReference>
<dbReference type="Gene3D" id="1.10.760.10">
    <property type="entry name" value="Cytochrome c-like domain"/>
    <property type="match status" value="1"/>
</dbReference>
<evidence type="ECO:0000313" key="8">
    <source>
        <dbReference type="Proteomes" id="UP000278351"/>
    </source>
</evidence>
<feature type="signal peptide" evidence="5">
    <location>
        <begin position="1"/>
        <end position="17"/>
    </location>
</feature>
<dbReference type="PROSITE" id="PS51257">
    <property type="entry name" value="PROKAR_LIPOPROTEIN"/>
    <property type="match status" value="1"/>
</dbReference>
<feature type="domain" description="Cytochrome c" evidence="6">
    <location>
        <begin position="733"/>
        <end position="871"/>
    </location>
</feature>
<keyword evidence="1 4" id="KW-0349">Heme</keyword>
<dbReference type="InterPro" id="IPR036909">
    <property type="entry name" value="Cyt_c-like_dom_sf"/>
</dbReference>
<protein>
    <submittedName>
        <fullName evidence="7">Heme-binding protein</fullName>
    </submittedName>
</protein>
<evidence type="ECO:0000313" key="7">
    <source>
        <dbReference type="EMBL" id="RPE08657.1"/>
    </source>
</evidence>
<keyword evidence="3 4" id="KW-0408">Iron</keyword>
<dbReference type="GO" id="GO:0020037">
    <property type="term" value="F:heme binding"/>
    <property type="evidence" value="ECO:0007669"/>
    <property type="project" value="InterPro"/>
</dbReference>
<dbReference type="InterPro" id="IPR011041">
    <property type="entry name" value="Quinoprot_gluc/sorb_DH_b-prop"/>
</dbReference>
<dbReference type="PANTHER" id="PTHR33546:SF1">
    <property type="entry name" value="LARGE, MULTIFUNCTIONAL SECRETED PROTEIN"/>
    <property type="match status" value="1"/>
</dbReference>
<dbReference type="Proteomes" id="UP000278351">
    <property type="component" value="Unassembled WGS sequence"/>
</dbReference>
<keyword evidence="8" id="KW-1185">Reference proteome</keyword>
<dbReference type="NCBIfam" id="TIGR02603">
    <property type="entry name" value="CxxCH_TIGR02603"/>
    <property type="match status" value="1"/>
</dbReference>